<evidence type="ECO:0000313" key="4">
    <source>
        <dbReference type="EMBL" id="ATZ60176.1"/>
    </source>
</evidence>
<proteinExistence type="inferred from homology"/>
<reference evidence="4 5" key="1">
    <citation type="submission" date="2016-10" db="EMBL/GenBank/DDBJ databases">
        <authorList>
            <person name="Varghese N."/>
        </authorList>
    </citation>
    <scope>NUCLEOTIDE SEQUENCE [LARGE SCALE GENOMIC DNA]</scope>
    <source>
        <strain evidence="4 5">KB11</strain>
    </source>
</reference>
<evidence type="ECO:0000313" key="5">
    <source>
        <dbReference type="Proteomes" id="UP000232133"/>
    </source>
</evidence>
<dbReference type="Proteomes" id="UP000232133">
    <property type="component" value="Chromosome"/>
</dbReference>
<dbReference type="GO" id="GO:0004176">
    <property type="term" value="F:ATP-dependent peptidase activity"/>
    <property type="evidence" value="ECO:0007669"/>
    <property type="project" value="TreeGrafter"/>
</dbReference>
<dbReference type="GO" id="GO:0005524">
    <property type="term" value="F:ATP binding"/>
    <property type="evidence" value="ECO:0007669"/>
    <property type="project" value="UniProtKB-KW"/>
</dbReference>
<dbReference type="Pfam" id="PF00004">
    <property type="entry name" value="AAA"/>
    <property type="match status" value="1"/>
</dbReference>
<evidence type="ECO:0000259" key="3">
    <source>
        <dbReference type="SMART" id="SM00382"/>
    </source>
</evidence>
<protein>
    <submittedName>
        <fullName evidence="4">AAA family ATPase</fullName>
    </submittedName>
</protein>
<dbReference type="EMBL" id="CP017803">
    <property type="protein sequence ID" value="ATZ60176.1"/>
    <property type="molecule type" value="Genomic_DNA"/>
</dbReference>
<dbReference type="InterPro" id="IPR027417">
    <property type="entry name" value="P-loop_NTPase"/>
</dbReference>
<dbReference type="Gene3D" id="3.40.50.300">
    <property type="entry name" value="P-loop containing nucleotide triphosphate hydrolases"/>
    <property type="match status" value="1"/>
</dbReference>
<dbReference type="Pfam" id="PF23900">
    <property type="entry name" value="PRS2_N"/>
    <property type="match status" value="1"/>
</dbReference>
<feature type="region of interest" description="Disordered" evidence="2">
    <location>
        <begin position="1"/>
        <end position="24"/>
    </location>
</feature>
<dbReference type="AlphaFoldDB" id="A0A2H4U7S6"/>
<name>A0A2H4U7S6_METSM</name>
<gene>
    <name evidence="4" type="ORF">BK798_06965</name>
</gene>
<dbReference type="InterPro" id="IPR003959">
    <property type="entry name" value="ATPase_AAA_core"/>
</dbReference>
<keyword evidence="1" id="KW-0067">ATP-binding</keyword>
<dbReference type="InterPro" id="IPR057405">
    <property type="entry name" value="PRS2-like_N"/>
</dbReference>
<organism evidence="4 5">
    <name type="scientific">Methanobrevibacter smithii</name>
    <dbReference type="NCBI Taxonomy" id="2173"/>
    <lineage>
        <taxon>Archaea</taxon>
        <taxon>Methanobacteriati</taxon>
        <taxon>Methanobacteriota</taxon>
        <taxon>Methanomada group</taxon>
        <taxon>Methanobacteria</taxon>
        <taxon>Methanobacteriales</taxon>
        <taxon>Methanobacteriaceae</taxon>
        <taxon>Methanobrevibacter</taxon>
    </lineage>
</organism>
<dbReference type="GO" id="GO:0016887">
    <property type="term" value="F:ATP hydrolysis activity"/>
    <property type="evidence" value="ECO:0007669"/>
    <property type="project" value="InterPro"/>
</dbReference>
<evidence type="ECO:0000256" key="2">
    <source>
        <dbReference type="SAM" id="MobiDB-lite"/>
    </source>
</evidence>
<dbReference type="InterPro" id="IPR057408">
    <property type="entry name" value="PRS2_C_AAA_lid"/>
</dbReference>
<dbReference type="Gene3D" id="1.10.8.60">
    <property type="match status" value="1"/>
</dbReference>
<dbReference type="PROSITE" id="PS00674">
    <property type="entry name" value="AAA"/>
    <property type="match status" value="1"/>
</dbReference>
<dbReference type="CDD" id="cd19481">
    <property type="entry name" value="RecA-like_protease"/>
    <property type="match status" value="1"/>
</dbReference>
<evidence type="ECO:0000256" key="1">
    <source>
        <dbReference type="RuleBase" id="RU003651"/>
    </source>
</evidence>
<dbReference type="InterPro" id="IPR003960">
    <property type="entry name" value="ATPase_AAA_CS"/>
</dbReference>
<feature type="domain" description="AAA+ ATPase" evidence="3">
    <location>
        <begin position="157"/>
        <end position="292"/>
    </location>
</feature>
<comment type="similarity">
    <text evidence="1">Belongs to the AAA ATPase family.</text>
</comment>
<dbReference type="OMA" id="WAPKNVL"/>
<keyword evidence="1" id="KW-0547">Nucleotide-binding</keyword>
<dbReference type="GeneID" id="78817606"/>
<dbReference type="SUPFAM" id="SSF52540">
    <property type="entry name" value="P-loop containing nucleoside triphosphate hydrolases"/>
    <property type="match status" value="1"/>
</dbReference>
<sequence length="374" mass="42381">MKTNNKTQETKPSNPKSKTAQKENTPFAESVVLKPVGYPFDFAMMENNLEIIDKTLFEEYAREQWLGLVVKENSYLFDQKIIPDYGFQIVSVSPNNSIIAENTEIKLLDIEERNLDTVKRIKTNVKISDIVGQENAKNKTKVLIKYLEEPDKFGEWAPKNILFYGFPGTGKTMLVKALANELDVPLYLIKATSLIGEHVGDSASKIQELFEKAQKTAPSIIFIDEIDAIALHRSFQSLRGDVAEIVNSLLTEMDGINDNKAVVTIGATNNPNSIDYAVRSRFEEEIEFVLPDDNERKSIFENNLKTFPLKYDLNIEKLVKISKNMSGRDIKEKILKTALHHAISHDKETVDNKDVEYALKASKIKNSEVKGMFE</sequence>
<dbReference type="GO" id="GO:0006508">
    <property type="term" value="P:proteolysis"/>
    <property type="evidence" value="ECO:0007669"/>
    <property type="project" value="TreeGrafter"/>
</dbReference>
<dbReference type="InterPro" id="IPR003593">
    <property type="entry name" value="AAA+_ATPase"/>
</dbReference>
<dbReference type="SMART" id="SM00382">
    <property type="entry name" value="AAA"/>
    <property type="match status" value="1"/>
</dbReference>
<dbReference type="PANTHER" id="PTHR23076">
    <property type="entry name" value="METALLOPROTEASE M41 FTSH"/>
    <property type="match status" value="1"/>
</dbReference>
<dbReference type="Pfam" id="PF23902">
    <property type="entry name" value="AAA_lid_PRS2_C"/>
    <property type="match status" value="1"/>
</dbReference>
<dbReference type="PANTHER" id="PTHR23076:SF97">
    <property type="entry name" value="ATP-DEPENDENT ZINC METALLOPROTEASE YME1L1"/>
    <property type="match status" value="1"/>
</dbReference>
<dbReference type="RefSeq" id="WP_004032969.1">
    <property type="nucleotide sequence ID" value="NZ_CAABOX010000001.1"/>
</dbReference>
<accession>A0A2H4U7S6</accession>